<gene>
    <name evidence="2" type="ORF">ALP03_102335</name>
    <name evidence="1" type="ORF">ALQ89_100642</name>
</gene>
<organism evidence="2 3">
    <name type="scientific">Pseudomonas amygdali pv. tabaci</name>
    <name type="common">Pseudomonas syringae pv. tabaci</name>
    <dbReference type="NCBI Taxonomy" id="322"/>
    <lineage>
        <taxon>Bacteria</taxon>
        <taxon>Pseudomonadati</taxon>
        <taxon>Pseudomonadota</taxon>
        <taxon>Gammaproteobacteria</taxon>
        <taxon>Pseudomonadales</taxon>
        <taxon>Pseudomonadaceae</taxon>
        <taxon>Pseudomonas</taxon>
        <taxon>Pseudomonas amygdali</taxon>
    </lineage>
</organism>
<evidence type="ECO:0000313" key="3">
    <source>
        <dbReference type="Proteomes" id="UP000271531"/>
    </source>
</evidence>
<sequence>MKYNILLFALRYSVISAKNKEICFGVLDSQDGCAPNNNDSIGIMV</sequence>
<reference evidence="3 4" key="1">
    <citation type="submission" date="2018-08" db="EMBL/GenBank/DDBJ databases">
        <title>Recombination of ecologically and evolutionarily significant loci maintains genetic cohesion in the Pseudomonas syringae species complex.</title>
        <authorList>
            <person name="Dillon M."/>
            <person name="Thakur S."/>
            <person name="Almeida R.N.D."/>
            <person name="Weir B.S."/>
            <person name="Guttman D.S."/>
        </authorList>
    </citation>
    <scope>NUCLEOTIDE SEQUENCE [LARGE SCALE GENOMIC DNA]</scope>
    <source>
        <strain evidence="1 4">ICMP 2851</strain>
        <strain evidence="2 3">ICMP 4525</strain>
    </source>
</reference>
<evidence type="ECO:0000313" key="1">
    <source>
        <dbReference type="EMBL" id="RML80486.1"/>
    </source>
</evidence>
<dbReference type="AlphaFoldDB" id="A0A0N8T2K3"/>
<protein>
    <submittedName>
        <fullName evidence="2">Aspartate/tyrosine/aromatic aminotransferase</fullName>
    </submittedName>
</protein>
<proteinExistence type="predicted"/>
<accession>A0A0N8T2K3</accession>
<dbReference type="EMBL" id="RBNX01000124">
    <property type="protein sequence ID" value="RML80486.1"/>
    <property type="molecule type" value="Genomic_DNA"/>
</dbReference>
<name>A0A0N8T2K3_PSEAJ</name>
<keyword evidence="2" id="KW-0032">Aminotransferase</keyword>
<keyword evidence="2" id="KW-0808">Transferase</keyword>
<evidence type="ECO:0000313" key="2">
    <source>
        <dbReference type="EMBL" id="RMW01930.1"/>
    </source>
</evidence>
<dbReference type="Proteomes" id="UP000271531">
    <property type="component" value="Unassembled WGS sequence"/>
</dbReference>
<dbReference type="Proteomes" id="UP000280350">
    <property type="component" value="Unassembled WGS sequence"/>
</dbReference>
<evidence type="ECO:0000313" key="4">
    <source>
        <dbReference type="Proteomes" id="UP000280350"/>
    </source>
</evidence>
<dbReference type="EMBL" id="RBVA01000437">
    <property type="protein sequence ID" value="RMW01930.1"/>
    <property type="molecule type" value="Genomic_DNA"/>
</dbReference>
<dbReference type="GO" id="GO:0008483">
    <property type="term" value="F:transaminase activity"/>
    <property type="evidence" value="ECO:0007669"/>
    <property type="project" value="UniProtKB-KW"/>
</dbReference>
<comment type="caution">
    <text evidence="2">The sequence shown here is derived from an EMBL/GenBank/DDBJ whole genome shotgun (WGS) entry which is preliminary data.</text>
</comment>